<dbReference type="AlphaFoldDB" id="A0A4Q7L7F4"/>
<proteinExistence type="predicted"/>
<feature type="chain" id="PRO_5038415059" evidence="1">
    <location>
        <begin position="23"/>
        <end position="151"/>
    </location>
</feature>
<gene>
    <name evidence="2" type="ORF">EV193_1011091</name>
</gene>
<feature type="signal peptide" evidence="1">
    <location>
        <begin position="1"/>
        <end position="22"/>
    </location>
</feature>
<name>A0A4Q7L7F4_9PSEU</name>
<keyword evidence="1" id="KW-0732">Signal</keyword>
<dbReference type="PROSITE" id="PS51257">
    <property type="entry name" value="PROKAR_LIPOPROTEIN"/>
    <property type="match status" value="1"/>
</dbReference>
<accession>A0A4Q7L7F4</accession>
<comment type="caution">
    <text evidence="2">The sequence shown here is derived from an EMBL/GenBank/DDBJ whole genome shotgun (WGS) entry which is preliminary data.</text>
</comment>
<evidence type="ECO:0000313" key="2">
    <source>
        <dbReference type="EMBL" id="RZS45204.1"/>
    </source>
</evidence>
<evidence type="ECO:0000313" key="3">
    <source>
        <dbReference type="Proteomes" id="UP000294257"/>
    </source>
</evidence>
<protein>
    <submittedName>
        <fullName evidence="2">Uncharacterized protein</fullName>
    </submittedName>
</protein>
<reference evidence="2 3" key="1">
    <citation type="submission" date="2019-02" db="EMBL/GenBank/DDBJ databases">
        <title>Genomic Encyclopedia of Type Strains, Phase IV (KMG-IV): sequencing the most valuable type-strain genomes for metagenomic binning, comparative biology and taxonomic classification.</title>
        <authorList>
            <person name="Goeker M."/>
        </authorList>
    </citation>
    <scope>NUCLEOTIDE SEQUENCE [LARGE SCALE GENOMIC DNA]</scope>
    <source>
        <strain evidence="2 3">DSM 101727</strain>
    </source>
</reference>
<dbReference type="EMBL" id="SGWQ01000001">
    <property type="protein sequence ID" value="RZS45204.1"/>
    <property type="molecule type" value="Genomic_DNA"/>
</dbReference>
<keyword evidence="3" id="KW-1185">Reference proteome</keyword>
<dbReference type="Proteomes" id="UP000294257">
    <property type="component" value="Unassembled WGS sequence"/>
</dbReference>
<organism evidence="2 3">
    <name type="scientific">Herbihabitans rhizosphaerae</name>
    <dbReference type="NCBI Taxonomy" id="1872711"/>
    <lineage>
        <taxon>Bacteria</taxon>
        <taxon>Bacillati</taxon>
        <taxon>Actinomycetota</taxon>
        <taxon>Actinomycetes</taxon>
        <taxon>Pseudonocardiales</taxon>
        <taxon>Pseudonocardiaceae</taxon>
        <taxon>Herbihabitans</taxon>
    </lineage>
</organism>
<evidence type="ECO:0000256" key="1">
    <source>
        <dbReference type="SAM" id="SignalP"/>
    </source>
</evidence>
<sequence length="151" mass="16635">MRRRRVPAASAIVAVVVGTTTACLPSMTDDSNQCNLRVDNPHVSERQRKLGNLTIDAKARVECDMSPGTHLVTMTLERLVSGTWLHRETSDPDQRIPGPGKPLTYMVAVNECVPGRWRATATAQGKLKGKPFHFTDEKQSDIPKAKCEVGR</sequence>